<evidence type="ECO:0000313" key="2">
    <source>
        <dbReference type="EMBL" id="CAH1965562.1"/>
    </source>
</evidence>
<protein>
    <submittedName>
        <fullName evidence="2">Uncharacterized protein</fullName>
    </submittedName>
</protein>
<evidence type="ECO:0000313" key="3">
    <source>
        <dbReference type="Proteomes" id="UP001152888"/>
    </source>
</evidence>
<feature type="transmembrane region" description="Helical" evidence="1">
    <location>
        <begin position="42"/>
        <end position="61"/>
    </location>
</feature>
<proteinExistence type="predicted"/>
<evidence type="ECO:0000256" key="1">
    <source>
        <dbReference type="SAM" id="Phobius"/>
    </source>
</evidence>
<comment type="caution">
    <text evidence="2">The sequence shown here is derived from an EMBL/GenBank/DDBJ whole genome shotgun (WGS) entry which is preliminary data.</text>
</comment>
<gene>
    <name evidence="2" type="ORF">ACAOBT_LOCUS6399</name>
</gene>
<dbReference type="Proteomes" id="UP001152888">
    <property type="component" value="Unassembled WGS sequence"/>
</dbReference>
<keyword evidence="1" id="KW-0812">Transmembrane</keyword>
<dbReference type="OrthoDB" id="2162143at2759"/>
<sequence>MNSKVYGYAINIPFTSILDIVKRIKSMDMHLQDGDNEFALAVYLHSFSGGILSVWILFGIVDEVNETVV</sequence>
<dbReference type="AlphaFoldDB" id="A0A9P0K2Z2"/>
<keyword evidence="1" id="KW-0472">Membrane</keyword>
<name>A0A9P0K2Z2_ACAOB</name>
<keyword evidence="1" id="KW-1133">Transmembrane helix</keyword>
<accession>A0A9P0K2Z2</accession>
<dbReference type="EMBL" id="CAKOFQ010006726">
    <property type="protein sequence ID" value="CAH1965562.1"/>
    <property type="molecule type" value="Genomic_DNA"/>
</dbReference>
<organism evidence="2 3">
    <name type="scientific">Acanthoscelides obtectus</name>
    <name type="common">Bean weevil</name>
    <name type="synonym">Bruchus obtectus</name>
    <dbReference type="NCBI Taxonomy" id="200917"/>
    <lineage>
        <taxon>Eukaryota</taxon>
        <taxon>Metazoa</taxon>
        <taxon>Ecdysozoa</taxon>
        <taxon>Arthropoda</taxon>
        <taxon>Hexapoda</taxon>
        <taxon>Insecta</taxon>
        <taxon>Pterygota</taxon>
        <taxon>Neoptera</taxon>
        <taxon>Endopterygota</taxon>
        <taxon>Coleoptera</taxon>
        <taxon>Polyphaga</taxon>
        <taxon>Cucujiformia</taxon>
        <taxon>Chrysomeloidea</taxon>
        <taxon>Chrysomelidae</taxon>
        <taxon>Bruchinae</taxon>
        <taxon>Bruchini</taxon>
        <taxon>Acanthoscelides</taxon>
    </lineage>
</organism>
<reference evidence="2" key="1">
    <citation type="submission" date="2022-03" db="EMBL/GenBank/DDBJ databases">
        <authorList>
            <person name="Sayadi A."/>
        </authorList>
    </citation>
    <scope>NUCLEOTIDE SEQUENCE</scope>
</reference>
<keyword evidence="3" id="KW-1185">Reference proteome</keyword>